<sequence>MTQTEHQKVIAANNANFNEDFVKAYEKRDSQRILAILFVKYLLEYDFEHPTTRKSAAETEQILGDPNLETNGLSVAKDLPDPSTYLTKFPNSIFKPGMKLLDFACGSGIVTELFVPYLKGGERSELYGMDINSIFLEYFNKRASRHASFDLDFKSFQYDVLDQAVQDELDDKFANHFDAIFCTISYHHIHNYELVTKKLATFLRPGGWLFIIDFYNEDVETAKGDTSQAVQHMGGLKIDALNRTLGEIAGLVNVSSAREFRTYNWSPEHFIVNHSRQEILDKLSKGQLPSKVIDGEVNYLIDSSLIYAVGQRA</sequence>
<evidence type="ECO:0000313" key="2">
    <source>
        <dbReference type="Proteomes" id="UP000000709"/>
    </source>
</evidence>
<reference evidence="1 2" key="1">
    <citation type="journal article" date="2011" name="Proc. Natl. Acad. Sci. U.S.A.">
        <title>Comparative genomics of xylose-fermenting fungi for enhanced biofuel production.</title>
        <authorList>
            <person name="Wohlbach D.J."/>
            <person name="Kuo A."/>
            <person name="Sato T.K."/>
            <person name="Potts K.M."/>
            <person name="Salamov A.A."/>
            <person name="LaButti K.M."/>
            <person name="Sun H."/>
            <person name="Clum A."/>
            <person name="Pangilinan J.L."/>
            <person name="Lindquist E.A."/>
            <person name="Lucas S."/>
            <person name="Lapidus A."/>
            <person name="Jin M."/>
            <person name="Gunawan C."/>
            <person name="Balan V."/>
            <person name="Dale B.E."/>
            <person name="Jeffries T.W."/>
            <person name="Zinkel R."/>
            <person name="Barry K.W."/>
            <person name="Grigoriev I.V."/>
            <person name="Gasch A.P."/>
        </authorList>
    </citation>
    <scope>NUCLEOTIDE SEQUENCE [LARGE SCALE GENOMIC DNA]</scope>
    <source>
        <strain evidence="2">NRRL Y-27907 / 11-Y1</strain>
    </source>
</reference>
<dbReference type="GeneID" id="18874256"/>
<dbReference type="PANTHER" id="PTHR43861">
    <property type="entry name" value="TRANS-ACONITATE 2-METHYLTRANSFERASE-RELATED"/>
    <property type="match status" value="1"/>
</dbReference>
<dbReference type="CDD" id="cd02440">
    <property type="entry name" value="AdoMet_MTases"/>
    <property type="match status" value="1"/>
</dbReference>
<dbReference type="InParanoid" id="G3AR30"/>
<dbReference type="OMA" id="LAFHHIH"/>
<dbReference type="PANTHER" id="PTHR43861:SF1">
    <property type="entry name" value="TRANS-ACONITATE 2-METHYLTRANSFERASE"/>
    <property type="match status" value="1"/>
</dbReference>
<proteinExistence type="predicted"/>
<dbReference type="Gene3D" id="3.40.50.150">
    <property type="entry name" value="Vaccinia Virus protein VP39"/>
    <property type="match status" value="1"/>
</dbReference>
<evidence type="ECO:0008006" key="3">
    <source>
        <dbReference type="Google" id="ProtNLM"/>
    </source>
</evidence>
<dbReference type="Pfam" id="PF13489">
    <property type="entry name" value="Methyltransf_23"/>
    <property type="match status" value="1"/>
</dbReference>
<gene>
    <name evidence="1" type="ORF">SPAPADRAFT_62297</name>
</gene>
<keyword evidence="2" id="KW-1185">Reference proteome</keyword>
<accession>G3AR30</accession>
<dbReference type="KEGG" id="spaa:SPAPADRAFT_62297"/>
<dbReference type="eggNOG" id="KOG1270">
    <property type="taxonomic scope" value="Eukaryota"/>
</dbReference>
<dbReference type="InterPro" id="IPR029063">
    <property type="entry name" value="SAM-dependent_MTases_sf"/>
</dbReference>
<organism evidence="2">
    <name type="scientific">Spathaspora passalidarum (strain NRRL Y-27907 / 11-Y1)</name>
    <dbReference type="NCBI Taxonomy" id="619300"/>
    <lineage>
        <taxon>Eukaryota</taxon>
        <taxon>Fungi</taxon>
        <taxon>Dikarya</taxon>
        <taxon>Ascomycota</taxon>
        <taxon>Saccharomycotina</taxon>
        <taxon>Pichiomycetes</taxon>
        <taxon>Debaryomycetaceae</taxon>
        <taxon>Spathaspora</taxon>
    </lineage>
</organism>
<dbReference type="OrthoDB" id="3647at2759"/>
<dbReference type="STRING" id="619300.G3AR30"/>
<dbReference type="HOGENOM" id="CLU_849913_0_0_1"/>
<evidence type="ECO:0000313" key="1">
    <source>
        <dbReference type="EMBL" id="EGW31691.1"/>
    </source>
</evidence>
<dbReference type="SUPFAM" id="SSF53335">
    <property type="entry name" value="S-adenosyl-L-methionine-dependent methyltransferases"/>
    <property type="match status" value="1"/>
</dbReference>
<dbReference type="AlphaFoldDB" id="G3AR30"/>
<dbReference type="Proteomes" id="UP000000709">
    <property type="component" value="Unassembled WGS sequence"/>
</dbReference>
<dbReference type="RefSeq" id="XP_007376469.1">
    <property type="nucleotide sequence ID" value="XM_007376407.1"/>
</dbReference>
<name>G3AR30_SPAPN</name>
<protein>
    <recommendedName>
        <fullName evidence="3">Methyltransferase domain-containing protein</fullName>
    </recommendedName>
</protein>
<dbReference type="EMBL" id="GL996503">
    <property type="protein sequence ID" value="EGW31691.1"/>
    <property type="molecule type" value="Genomic_DNA"/>
</dbReference>